<keyword evidence="5 6" id="KW-0472">Membrane</keyword>
<comment type="caution">
    <text evidence="7">The sequence shown here is derived from an EMBL/GenBank/DDBJ whole genome shotgun (WGS) entry which is preliminary data.</text>
</comment>
<dbReference type="GO" id="GO:0005886">
    <property type="term" value="C:plasma membrane"/>
    <property type="evidence" value="ECO:0007669"/>
    <property type="project" value="UniProtKB-SubCell"/>
</dbReference>
<dbReference type="Proteomes" id="UP000053797">
    <property type="component" value="Unassembled WGS sequence"/>
</dbReference>
<dbReference type="RefSeq" id="WP_058265415.1">
    <property type="nucleotide sequence ID" value="NZ_FMYN01000003.1"/>
</dbReference>
<feature type="transmembrane region" description="Helical" evidence="6">
    <location>
        <begin position="199"/>
        <end position="221"/>
    </location>
</feature>
<feature type="transmembrane region" description="Helical" evidence="6">
    <location>
        <begin position="273"/>
        <end position="295"/>
    </location>
</feature>
<dbReference type="AlphaFoldDB" id="A0A0V8GEH0"/>
<reference evidence="7 8" key="1">
    <citation type="journal article" date="2015" name="Int. J. Syst. Evol. Microbiol.">
        <title>Exiguobacterium enclense sp. nov., isolated from sediment.</title>
        <authorList>
            <person name="Dastager S.G."/>
            <person name="Mawlankar R."/>
            <person name="Sonalkar V.V."/>
            <person name="Thorat M.N."/>
            <person name="Mual P."/>
            <person name="Verma A."/>
            <person name="Krishnamurthi S."/>
            <person name="Tang S.K."/>
            <person name="Li W.J."/>
        </authorList>
    </citation>
    <scope>NUCLEOTIDE SEQUENCE [LARGE SCALE GENOMIC DNA]</scope>
    <source>
        <strain evidence="7 8">NIO-1109</strain>
    </source>
</reference>
<feature type="transmembrane region" description="Helical" evidence="6">
    <location>
        <begin position="9"/>
        <end position="28"/>
    </location>
</feature>
<feature type="transmembrane region" description="Helical" evidence="6">
    <location>
        <begin position="40"/>
        <end position="61"/>
    </location>
</feature>
<dbReference type="InterPro" id="IPR050833">
    <property type="entry name" value="Poly_Biosynth_Transport"/>
</dbReference>
<evidence type="ECO:0008006" key="9">
    <source>
        <dbReference type="Google" id="ProtNLM"/>
    </source>
</evidence>
<dbReference type="PANTHER" id="PTHR30250">
    <property type="entry name" value="PST FAMILY PREDICTED COLANIC ACID TRANSPORTER"/>
    <property type="match status" value="1"/>
</dbReference>
<sequence length="392" mass="44952">MTSFIQRHAVLLIFPILDVALNLVNYAYHLLLARELSSAVYGLLNAYLAFLGLLLIIGGALQWTVTRDYSQQKTNDYQKLRFRILVVTGCFLLILLYALPYFLPFTKINLLIVYFIIVFHILLSFRRGVLQATERFYALNLSYYIESVVKVLATWLLIQQTNVSYALLFILAGMIASYLLSLMQVTFPVSSGRIHTNGLVHMIHTQVVMTLFFTLDSLLVTRYFPQLAGDYSVALRFGQLLLFVALSLAQLLLPRLSQKSQDEAFLLWERRFYRILLGGLALAVLVYWTIVPYLIPILFGSGYDMATHYIKYMVFVYVGITLIQYEALVQFSLHRTGYLKGYWLILILFVLVLTTFHSTVEIWLLAQAGVFLLGALILRFTLPRHPDPVKEA</sequence>
<feature type="transmembrane region" description="Helical" evidence="6">
    <location>
        <begin position="137"/>
        <end position="158"/>
    </location>
</feature>
<evidence type="ECO:0000313" key="7">
    <source>
        <dbReference type="EMBL" id="KSU48676.1"/>
    </source>
</evidence>
<dbReference type="PANTHER" id="PTHR30250:SF11">
    <property type="entry name" value="O-ANTIGEN TRANSPORTER-RELATED"/>
    <property type="match status" value="1"/>
</dbReference>
<evidence type="ECO:0000256" key="3">
    <source>
        <dbReference type="ARBA" id="ARBA00022692"/>
    </source>
</evidence>
<evidence type="ECO:0000256" key="4">
    <source>
        <dbReference type="ARBA" id="ARBA00022989"/>
    </source>
</evidence>
<keyword evidence="3 6" id="KW-0812">Transmembrane</keyword>
<dbReference type="OrthoDB" id="2352033at2"/>
<feature type="transmembrane region" description="Helical" evidence="6">
    <location>
        <begin position="307"/>
        <end position="325"/>
    </location>
</feature>
<feature type="transmembrane region" description="Helical" evidence="6">
    <location>
        <begin position="164"/>
        <end position="187"/>
    </location>
</feature>
<organism evidence="7 8">
    <name type="scientific">Exiguobacterium indicum</name>
    <dbReference type="NCBI Taxonomy" id="296995"/>
    <lineage>
        <taxon>Bacteria</taxon>
        <taxon>Bacillati</taxon>
        <taxon>Bacillota</taxon>
        <taxon>Bacilli</taxon>
        <taxon>Bacillales</taxon>
        <taxon>Bacillales Family XII. Incertae Sedis</taxon>
        <taxon>Exiguobacterium</taxon>
    </lineage>
</organism>
<feature type="transmembrane region" description="Helical" evidence="6">
    <location>
        <begin position="82"/>
        <end position="102"/>
    </location>
</feature>
<gene>
    <name evidence="7" type="ORF">AS033_10110</name>
</gene>
<evidence type="ECO:0000256" key="5">
    <source>
        <dbReference type="ARBA" id="ARBA00023136"/>
    </source>
</evidence>
<evidence type="ECO:0000256" key="6">
    <source>
        <dbReference type="SAM" id="Phobius"/>
    </source>
</evidence>
<comment type="subcellular location">
    <subcellularLocation>
        <location evidence="1">Cell membrane</location>
        <topology evidence="1">Multi-pass membrane protein</topology>
    </subcellularLocation>
</comment>
<evidence type="ECO:0000256" key="2">
    <source>
        <dbReference type="ARBA" id="ARBA00022475"/>
    </source>
</evidence>
<keyword evidence="4 6" id="KW-1133">Transmembrane helix</keyword>
<feature type="transmembrane region" description="Helical" evidence="6">
    <location>
        <begin position="362"/>
        <end position="382"/>
    </location>
</feature>
<accession>A0A0V8GEH0</accession>
<feature type="transmembrane region" description="Helical" evidence="6">
    <location>
        <begin position="337"/>
        <end position="356"/>
    </location>
</feature>
<dbReference type="EMBL" id="LNQL01000003">
    <property type="protein sequence ID" value="KSU48676.1"/>
    <property type="molecule type" value="Genomic_DNA"/>
</dbReference>
<feature type="transmembrane region" description="Helical" evidence="6">
    <location>
        <begin position="108"/>
        <end position="125"/>
    </location>
</feature>
<keyword evidence="2" id="KW-1003">Cell membrane</keyword>
<proteinExistence type="predicted"/>
<protein>
    <recommendedName>
        <fullName evidence="9">Polysaccharide biosynthesis protein</fullName>
    </recommendedName>
</protein>
<feature type="transmembrane region" description="Helical" evidence="6">
    <location>
        <begin position="233"/>
        <end position="253"/>
    </location>
</feature>
<name>A0A0V8GEH0_9BACL</name>
<evidence type="ECO:0000313" key="8">
    <source>
        <dbReference type="Proteomes" id="UP000053797"/>
    </source>
</evidence>
<evidence type="ECO:0000256" key="1">
    <source>
        <dbReference type="ARBA" id="ARBA00004651"/>
    </source>
</evidence>